<dbReference type="EMBL" id="JABBFX010000002">
    <property type="protein sequence ID" value="NML46857.1"/>
    <property type="molecule type" value="Genomic_DNA"/>
</dbReference>
<evidence type="ECO:0000313" key="2">
    <source>
        <dbReference type="Proteomes" id="UP000541185"/>
    </source>
</evidence>
<dbReference type="AlphaFoldDB" id="A0A848H8Q1"/>
<protein>
    <submittedName>
        <fullName evidence="1">Uncharacterized protein</fullName>
    </submittedName>
</protein>
<dbReference type="RefSeq" id="WP_169421100.1">
    <property type="nucleotide sequence ID" value="NZ_JABBFX010000002.1"/>
</dbReference>
<keyword evidence="2" id="KW-1185">Reference proteome</keyword>
<accession>A0A848H8Q1</accession>
<organism evidence="1 2">
    <name type="scientific">Ramlibacter agri</name>
    <dbReference type="NCBI Taxonomy" id="2728837"/>
    <lineage>
        <taxon>Bacteria</taxon>
        <taxon>Pseudomonadati</taxon>
        <taxon>Pseudomonadota</taxon>
        <taxon>Betaproteobacteria</taxon>
        <taxon>Burkholderiales</taxon>
        <taxon>Comamonadaceae</taxon>
        <taxon>Ramlibacter</taxon>
    </lineage>
</organism>
<name>A0A848H8Q1_9BURK</name>
<dbReference type="Proteomes" id="UP000541185">
    <property type="component" value="Unassembled WGS sequence"/>
</dbReference>
<reference evidence="1 2" key="1">
    <citation type="submission" date="2020-04" db="EMBL/GenBank/DDBJ databases">
        <title>Ramlibacter sp. G-1-2-2 isolated from soil.</title>
        <authorList>
            <person name="Dahal R.H."/>
        </authorList>
    </citation>
    <scope>NUCLEOTIDE SEQUENCE [LARGE SCALE GENOMIC DNA]</scope>
    <source>
        <strain evidence="1 2">G-1-2-2</strain>
    </source>
</reference>
<sequence length="729" mass="79282">MNATNDPRNDRLYALLPAIHRLRDAERGYPLKALLQVIAEQVNLVEDDIAQLYENEFIETAADWAVPYLGDLVGYRPVADAGPPADASGCREARALVPRREIANLIRTRRRKGTLALLEQLAHDIAGWPGRAVESFRLLAWAQNIDHPHLDRHLLVDLREVDALDRLDGPFDSVTHCVDVRRINSMHTIGRSNIPSVGVFAWRLGSHPVTDTPACCIEDVGPQCFTFSVLGQDAPLFVKPQPETDPSHIAGEMNLPAAIRRLAFDSSPRDFYGAGLSLAIRTDGWGGAPPGEVVPVAQILPADLSGWVYVPPRGKIAVDPVLGRLAFPPGQLPKRGVRVSYQYGFPADIGGGEYERPLLDPAEAFTLYRVGDDEDCKRIEDALARWRADNPMHAVIEITSSGVYVEPLQVALADSQTLQIRAGVRVRPVLRLIDWQTDLPDALSVTLGNASRMAFDGLIVTGRPISVVGAGEDGAPASVCGAELAIRHCTLVPGWAIDCDCEPKRPSEPSLELSGVRARVTIEHSIIGAIQVQEDEVALDPIPLCITDSILDATADDRQAIAAAGGAWAHVTLAIARCTVFGIVDVHAMALGENSVFSGCVNVARRQVGCMRFCYVPVECRTPRRYRCQPDGVIAAVKERITDDAAKQQAEIANESLRVTPQYTARRYGAPAYAQLGADCAIEIVRGADDESEMGAYHDLFQPQRAANLRARLAEYTPAGMDVGLFFAN</sequence>
<proteinExistence type="predicted"/>
<comment type="caution">
    <text evidence="1">The sequence shown here is derived from an EMBL/GenBank/DDBJ whole genome shotgun (WGS) entry which is preliminary data.</text>
</comment>
<gene>
    <name evidence="1" type="ORF">HHL11_24140</name>
</gene>
<evidence type="ECO:0000313" key="1">
    <source>
        <dbReference type="EMBL" id="NML46857.1"/>
    </source>
</evidence>